<dbReference type="PROSITE" id="PS50940">
    <property type="entry name" value="CHIT_BIND_II"/>
    <property type="match status" value="1"/>
</dbReference>
<reference evidence="5" key="1">
    <citation type="submission" date="2025-08" db="UniProtKB">
        <authorList>
            <consortium name="RefSeq"/>
        </authorList>
    </citation>
    <scope>IDENTIFICATION</scope>
</reference>
<feature type="signal peptide" evidence="2">
    <location>
        <begin position="1"/>
        <end position="20"/>
    </location>
</feature>
<dbReference type="GeneID" id="113504208"/>
<accession>A0A7E5WN56</accession>
<dbReference type="RefSeq" id="XP_026742185.1">
    <property type="nucleotide sequence ID" value="XM_026886384.1"/>
</dbReference>
<sequence>MSNLRARYLLILLMTTLVGADDIDYGVEENLLIKALRDVSNQNKTDTLNLPANASSIRENITDTFSCENRTYGYYADVDNECQVFHVCLPSQTPSGRNVTYRWSFICPNETIFNQEVLTCTRVADSINCEDSPMFYHLNMEIGKVSNKTEEKDTKTNRKTQKRKTETKREKIVMENVVNEVQEVPEELKEKLQEEIFKKNGEESPMLLEAVIESVEAELEAEDMSKEEDLDRMIMERNLMQDRQMRQERQLRRGNVRFRGEN</sequence>
<keyword evidence="4" id="KW-1185">Reference proteome</keyword>
<evidence type="ECO:0000313" key="4">
    <source>
        <dbReference type="Proteomes" id="UP000322000"/>
    </source>
</evidence>
<dbReference type="InterPro" id="IPR052976">
    <property type="entry name" value="Scoloptoxin-like"/>
</dbReference>
<dbReference type="GO" id="GO:0005576">
    <property type="term" value="C:extracellular region"/>
    <property type="evidence" value="ECO:0007669"/>
    <property type="project" value="InterPro"/>
</dbReference>
<feature type="compositionally biased region" description="Basic and acidic residues" evidence="1">
    <location>
        <begin position="241"/>
        <end position="251"/>
    </location>
</feature>
<dbReference type="GO" id="GO:0008061">
    <property type="term" value="F:chitin binding"/>
    <property type="evidence" value="ECO:0007669"/>
    <property type="project" value="InterPro"/>
</dbReference>
<dbReference type="InterPro" id="IPR002557">
    <property type="entry name" value="Chitin-bd_dom"/>
</dbReference>
<dbReference type="Pfam" id="PF01607">
    <property type="entry name" value="CBM_14"/>
    <property type="match status" value="1"/>
</dbReference>
<organism evidence="4 5">
    <name type="scientific">Trichoplusia ni</name>
    <name type="common">Cabbage looper</name>
    <dbReference type="NCBI Taxonomy" id="7111"/>
    <lineage>
        <taxon>Eukaryota</taxon>
        <taxon>Metazoa</taxon>
        <taxon>Ecdysozoa</taxon>
        <taxon>Arthropoda</taxon>
        <taxon>Hexapoda</taxon>
        <taxon>Insecta</taxon>
        <taxon>Pterygota</taxon>
        <taxon>Neoptera</taxon>
        <taxon>Endopterygota</taxon>
        <taxon>Lepidoptera</taxon>
        <taxon>Glossata</taxon>
        <taxon>Ditrysia</taxon>
        <taxon>Noctuoidea</taxon>
        <taxon>Noctuidae</taxon>
        <taxon>Plusiinae</taxon>
        <taxon>Trichoplusia</taxon>
    </lineage>
</organism>
<evidence type="ECO:0000256" key="2">
    <source>
        <dbReference type="SAM" id="SignalP"/>
    </source>
</evidence>
<proteinExistence type="predicted"/>
<dbReference type="KEGG" id="tnl:113504208"/>
<dbReference type="AlphaFoldDB" id="A0A7E5WN56"/>
<feature type="compositionally biased region" description="Basic and acidic residues" evidence="1">
    <location>
        <begin position="147"/>
        <end position="156"/>
    </location>
</feature>
<evidence type="ECO:0000313" key="5">
    <source>
        <dbReference type="RefSeq" id="XP_026742185.1"/>
    </source>
</evidence>
<protein>
    <submittedName>
        <fullName evidence="5">Uncharacterized protein LOC113504208</fullName>
    </submittedName>
</protein>
<dbReference type="InterPro" id="IPR036508">
    <property type="entry name" value="Chitin-bd_dom_sf"/>
</dbReference>
<feature type="region of interest" description="Disordered" evidence="1">
    <location>
        <begin position="147"/>
        <end position="167"/>
    </location>
</feature>
<dbReference type="PANTHER" id="PTHR22933:SF43">
    <property type="entry name" value="LP10131P"/>
    <property type="match status" value="1"/>
</dbReference>
<dbReference type="OrthoDB" id="6407151at2759"/>
<feature type="domain" description="Chitin-binding type-2" evidence="3">
    <location>
        <begin position="64"/>
        <end position="131"/>
    </location>
</feature>
<evidence type="ECO:0000256" key="1">
    <source>
        <dbReference type="SAM" id="MobiDB-lite"/>
    </source>
</evidence>
<gene>
    <name evidence="5" type="primary">LOC113504208</name>
</gene>
<keyword evidence="2" id="KW-0732">Signal</keyword>
<dbReference type="SUPFAM" id="SSF57625">
    <property type="entry name" value="Invertebrate chitin-binding proteins"/>
    <property type="match status" value="1"/>
</dbReference>
<feature type="chain" id="PRO_5029015019" evidence="2">
    <location>
        <begin position="21"/>
        <end position="262"/>
    </location>
</feature>
<dbReference type="Proteomes" id="UP000322000">
    <property type="component" value="Chromosome 21"/>
</dbReference>
<dbReference type="InParanoid" id="A0A7E5WN56"/>
<evidence type="ECO:0000259" key="3">
    <source>
        <dbReference type="PROSITE" id="PS50940"/>
    </source>
</evidence>
<dbReference type="PANTHER" id="PTHR22933">
    <property type="entry name" value="FI18007P1-RELATED"/>
    <property type="match status" value="1"/>
</dbReference>
<feature type="region of interest" description="Disordered" evidence="1">
    <location>
        <begin position="241"/>
        <end position="262"/>
    </location>
</feature>
<name>A0A7E5WN56_TRINI</name>